<feature type="region of interest" description="Disordered" evidence="1">
    <location>
        <begin position="19"/>
        <end position="43"/>
    </location>
</feature>
<organism evidence="2 3">
    <name type="scientific">Cyclotella atomus</name>
    <dbReference type="NCBI Taxonomy" id="382360"/>
    <lineage>
        <taxon>Eukaryota</taxon>
        <taxon>Sar</taxon>
        <taxon>Stramenopiles</taxon>
        <taxon>Ochrophyta</taxon>
        <taxon>Bacillariophyta</taxon>
        <taxon>Coscinodiscophyceae</taxon>
        <taxon>Thalassiosirophycidae</taxon>
        <taxon>Stephanodiscales</taxon>
        <taxon>Stephanodiscaceae</taxon>
        <taxon>Cyclotella</taxon>
    </lineage>
</organism>
<proteinExistence type="predicted"/>
<name>A0ABD3QAE8_9STRA</name>
<sequence length="1691" mass="189122">MKESISELRETIRHLRPHLIVSHKQHPADVDKSSPQSAPAQHSVDAELQLEVARELVNAVAAFVWNVDQLWESALAEADRDEKKTFTDADCDRRAHQTVQEPHTEWNDEAKVLIREAYGMMYTISTPTSSRHVHVQQNHKQSEELRLIVRTSILDLLPSMNTSACRHFLLGFLSHFIPLSIMATKGLLDNDSNSRAPPSWLQRDIYPASSHSTKADNQQSTILAETSIEQFIETFESLIQTDPSTLAPFLATMSLLLDSDSVENVEQLTVTEKDSFGKSKISHKKRCCQLCISSIPTISEHDLPSIIRTLFTLVSDQEDGLLAVQAIRKEWETIRSSQVDEDSILFIGNVIVSFLLSDQIADAHHIAMGFLDEITDTLRNHFQSLVGQDDIPVSSNVLSKLDSMVITALYSKQQYKPIIEPLISSLVSRQSHTAFEFVFPVIQIRLARIDRRTSYHQDTDHSNNLPMYEELATSLVSLLFYLMIALSTTQRELRCLEFVQIGGLMPFRNEGLAKPGTNEKQILSCTCCKVFRELYSVLDVQRQEQVVNSLMAMLSDSFVQSNSASDAPSLLGVAHSACCALLLLSFNHCADMGQTRGTLIDRLLLMASRARDDTTYQLFDMNSALLVALLRENDVSDASDRGGVSELLILCQKLLSSSYGCKALDPDDNHQYRVICGIIFAARLLRCTNIPRLERRGLWDSIVKLLSPSTTTSALPTILDPEIGTWGLSFLRFASSTLSYDSDGTMLDIPSFVDVSPVCGNKDVFNIVNNMLAAASIIQMEDALKVPVQDAFLAFSSVMMHDDATPRLKELQVPRFVVSGPYFLSRLEENIAADDQMLESIHYIASYVYTLVDCYLQLGKCSEHGWNPKGWLLSKVQLPCSFPESIKSLLGIEQTSELDLKLELDNTRTMIQPSRANGVAADILSQRVLRAATIQDLVRFMNSLVVSIAVSCAVLKHADEHFERQLSQQESSDEEQQIQMKKKRRLMTLQKLVQFQLAKIFRMQDVCEQIASVLNEIHDEVYRLSQVQSLTRRKTLLNNQKRSQPCNDHSRHLNSSVMRVSLSKLKCYLLAAGSFLKSGANRISCATLLHCLFDENVTDGDLFEALLSGVDQTPNSTLSYSTRLQTDILRHLQRHFQHAGNSPSLQLSLQCIPRVYSSTLVLSSCMNNLEKTIVGSARQSVLAYVSRHYKLLLSALASHTRDITIGLPYLSDDTSTYTRKQNEIRLPGFNKQSSGLTDLIRACAERHEKGSIARSIDANIDLLNEQLSDQLTKCQDSSTACQLIDLASIFAIHHGLDKACKILIVMSKTALRSIYIPSLVDVDLPYVFQKIGHALKNDDGEESFYFRASFSRLLKTATTIFRAKSLLASSFIHHVLCHWSALVLCGASQYKFLRQTLECLEEVMDTPGLRKSSGEKVLSKSDQLPGLNFKICTPVFEILLHLVVTSLSLARPMRTFEASDQQAKAPYGQIIDCFEVFHKILGVLIDRCISFPKYIFLKVTYASLHVVKLGLYQLKNCVKWRSSQTCSLQNLDDQQDPAAASLLQPLVDSIARDCIGSITELCALVQRSDSKRLGYKQIKSISTLSYKCKGLEGLICSICKSHQLNVPDFISHRGGIPSTDETIRTSNPSRKRTLPGVHEAYKRHHNGSNIQANDSEHIDASDLSGEDDKFDSRSEIASDDESSFGALGDWG</sequence>
<accession>A0ABD3QAE8</accession>
<evidence type="ECO:0000256" key="1">
    <source>
        <dbReference type="SAM" id="MobiDB-lite"/>
    </source>
</evidence>
<feature type="compositionally biased region" description="Basic and acidic residues" evidence="1">
    <location>
        <begin position="1654"/>
        <end position="1676"/>
    </location>
</feature>
<reference evidence="2 3" key="1">
    <citation type="submission" date="2024-10" db="EMBL/GenBank/DDBJ databases">
        <title>Updated reference genomes for cyclostephanoid diatoms.</title>
        <authorList>
            <person name="Roberts W.R."/>
            <person name="Alverson A.J."/>
        </authorList>
    </citation>
    <scope>NUCLEOTIDE SEQUENCE [LARGE SCALE GENOMIC DNA]</scope>
    <source>
        <strain evidence="2 3">AJA010-31</strain>
    </source>
</reference>
<dbReference type="EMBL" id="JALLPJ020000268">
    <property type="protein sequence ID" value="KAL3797012.1"/>
    <property type="molecule type" value="Genomic_DNA"/>
</dbReference>
<feature type="region of interest" description="Disordered" evidence="1">
    <location>
        <begin position="1644"/>
        <end position="1691"/>
    </location>
</feature>
<evidence type="ECO:0000313" key="2">
    <source>
        <dbReference type="EMBL" id="KAL3797012.1"/>
    </source>
</evidence>
<keyword evidence="3" id="KW-1185">Reference proteome</keyword>
<dbReference type="Proteomes" id="UP001530400">
    <property type="component" value="Unassembled WGS sequence"/>
</dbReference>
<comment type="caution">
    <text evidence="2">The sequence shown here is derived from an EMBL/GenBank/DDBJ whole genome shotgun (WGS) entry which is preliminary data.</text>
</comment>
<protein>
    <submittedName>
        <fullName evidence="2">Uncharacterized protein</fullName>
    </submittedName>
</protein>
<gene>
    <name evidence="2" type="ORF">ACHAWO_006648</name>
</gene>
<evidence type="ECO:0000313" key="3">
    <source>
        <dbReference type="Proteomes" id="UP001530400"/>
    </source>
</evidence>